<name>S7TES5_9BACT</name>
<keyword evidence="1" id="KW-0175">Coiled coil</keyword>
<dbReference type="Gene3D" id="2.40.30.170">
    <property type="match status" value="1"/>
</dbReference>
<dbReference type="Gene3D" id="1.10.287.470">
    <property type="entry name" value="Helix hairpin bin"/>
    <property type="match status" value="1"/>
</dbReference>
<dbReference type="GO" id="GO:1990281">
    <property type="term" value="C:efflux pump complex"/>
    <property type="evidence" value="ECO:0007669"/>
    <property type="project" value="TreeGrafter"/>
</dbReference>
<keyword evidence="3" id="KW-1185">Reference proteome</keyword>
<dbReference type="Proteomes" id="UP000014975">
    <property type="component" value="Unassembled WGS sequence"/>
</dbReference>
<reference evidence="2 3" key="1">
    <citation type="journal article" date="2013" name="Genome Announc.">
        <title>Draft genome sequences for three mercury-methylating, sulfate-reducing bacteria.</title>
        <authorList>
            <person name="Brown S.D."/>
            <person name="Hurt R.A.Jr."/>
            <person name="Gilmour C.C."/>
            <person name="Elias D.A."/>
        </authorList>
    </citation>
    <scope>NUCLEOTIDE SEQUENCE [LARGE SCALE GENOMIC DNA]</scope>
    <source>
        <strain evidence="2 3">DSM 16529</strain>
    </source>
</reference>
<dbReference type="PATRIC" id="fig|1121439.3.peg.413"/>
<comment type="caution">
    <text evidence="2">The sequence shown here is derived from an EMBL/GenBank/DDBJ whole genome shotgun (WGS) entry which is preliminary data.</text>
</comment>
<dbReference type="SUPFAM" id="SSF111369">
    <property type="entry name" value="HlyD-like secretion proteins"/>
    <property type="match status" value="1"/>
</dbReference>
<protein>
    <submittedName>
        <fullName evidence="2">Secretion protein HlyD</fullName>
    </submittedName>
</protein>
<dbReference type="PANTHER" id="PTHR30469">
    <property type="entry name" value="MULTIDRUG RESISTANCE PROTEIN MDTA"/>
    <property type="match status" value="1"/>
</dbReference>
<evidence type="ECO:0000313" key="3">
    <source>
        <dbReference type="Proteomes" id="UP000014975"/>
    </source>
</evidence>
<dbReference type="OrthoDB" id="5450597at2"/>
<sequence length="349" mass="38291">MRAARPLAFGAVLLALAATLLLCVEIAPALAQRPDLPVWVTGETFTARPAPRATVLTGYTRPRFVMDLVSEEEGRCLRVVADVGDALGKDGLYATLDTTFIDLDLKRNGAEQERLKADIAFSAKEVERYRALVERDLSDQSTLDRLSSALARQNAELAALRVEEARLKERRTRFFIRGKPGWRIIERAVQPGEWVRSGASLGRAGDFSSLLVPLALSPEEFTALNGHDSVTLRFPDMAAQPAVAARVERVSPDFDPETRKTNVDLLVTEGLPEMRGGLRAELTLEIPDPSGAVLVPTASVLERYEEHWLVRTSGELVKVFILGPGPDNTSRVRGEGVRPGDVFLVEPVF</sequence>
<dbReference type="EMBL" id="ATHI01000003">
    <property type="protein sequence ID" value="EPR35687.1"/>
    <property type="molecule type" value="Genomic_DNA"/>
</dbReference>
<feature type="coiled-coil region" evidence="1">
    <location>
        <begin position="143"/>
        <end position="170"/>
    </location>
</feature>
<evidence type="ECO:0000313" key="2">
    <source>
        <dbReference type="EMBL" id="EPR35687.1"/>
    </source>
</evidence>
<dbReference type="RefSeq" id="WP_020885914.1">
    <property type="nucleotide sequence ID" value="NZ_ATHI01000003.1"/>
</dbReference>
<evidence type="ECO:0000256" key="1">
    <source>
        <dbReference type="SAM" id="Coils"/>
    </source>
</evidence>
<dbReference type="Gene3D" id="2.40.50.100">
    <property type="match status" value="1"/>
</dbReference>
<dbReference type="PANTHER" id="PTHR30469:SF15">
    <property type="entry name" value="HLYD FAMILY OF SECRETION PROTEINS"/>
    <property type="match status" value="1"/>
</dbReference>
<organism evidence="2 3">
    <name type="scientific">Alkalidesulfovibrio alkalitolerans DSM 16529</name>
    <dbReference type="NCBI Taxonomy" id="1121439"/>
    <lineage>
        <taxon>Bacteria</taxon>
        <taxon>Pseudomonadati</taxon>
        <taxon>Thermodesulfobacteriota</taxon>
        <taxon>Desulfovibrionia</taxon>
        <taxon>Desulfovibrionales</taxon>
        <taxon>Desulfovibrionaceae</taxon>
        <taxon>Alkalidesulfovibrio</taxon>
    </lineage>
</organism>
<dbReference type="eggNOG" id="COG0845">
    <property type="taxonomic scope" value="Bacteria"/>
</dbReference>
<proteinExistence type="predicted"/>
<dbReference type="GO" id="GO:0015562">
    <property type="term" value="F:efflux transmembrane transporter activity"/>
    <property type="evidence" value="ECO:0007669"/>
    <property type="project" value="TreeGrafter"/>
</dbReference>
<dbReference type="STRING" id="1121439.dsat_2028"/>
<dbReference type="AlphaFoldDB" id="S7TES5"/>
<gene>
    <name evidence="2" type="ORF">dsat_2028</name>
</gene>
<accession>S7TES5</accession>